<evidence type="ECO:0000256" key="8">
    <source>
        <dbReference type="SAM" id="MobiDB-lite"/>
    </source>
</evidence>
<feature type="region of interest" description="Disordered" evidence="8">
    <location>
        <begin position="1"/>
        <end position="22"/>
    </location>
</feature>
<dbReference type="Proteomes" id="UP000036681">
    <property type="component" value="Unplaced"/>
</dbReference>
<evidence type="ECO:0000256" key="1">
    <source>
        <dbReference type="ARBA" id="ARBA00004123"/>
    </source>
</evidence>
<sequence length="935" mass="106680">MDNSSKRSLAERNISPELVESKEQPSEEFIDVCKKLDENIDSALLNKAWKQFDTVGQQYVLEGDNLAWIACAIYLSMWQCTPIGQELRYRYPMSKLTRICKISVLEFFDKLSKWVGMAGGARRLQEQVSRIQSSLAVSTVVYKKLLPIFRRVFAAPIEEHTGASVDSKRIFELLWTLFIAMKKQLTTDDLMNSFHLLLCAVDFIFQDLRNSDLHHLLNADFVSLIPAEEQSALETLCRTFEDVVLDAKHFRTHWWTPRIHAMIADGEIVADNELTNFFVNADTNLKKLNEVYEETMMKKGEMDERMFIPADVRTVFDDAFDASAVEQLRRSAVDESWAVDAELLLRMSTQSCLERLSEHRQQQTPLSGKSYVISGEQFCPATPISGSLYNASKMEQLLSNEWQTPSEELERIMSQCRENPKVFIVDCLRLMGDKLENAVAAERESRGLDFDAAFTETISLRRENADKLFYRLLEKIIIAERERVSPNESPDLSVVLNKEELIASIYVCALELILFTYESEREFPWSLEVIRLAPVHFYKAIELVIRAEPELSREMVKHLNKIEERVLEELAWSVDSPLWQTLARRADGVPSSQSVSLNSMEAYSARTQSTYGLSQRYTLSPVKLSSAAAKRRLEFDDDGVTSAKRIAIDPEWNATTSATTLFFRKDMPTFQVYYLAAVRLQDLCERVHLDEKGRHRVWTLFEHVLRTETSLMAGRHLDQNLMCCLYVVAKISKQDVSFHNIMYHYRHQPQASSRVYRQVLIDHTPSPTVFSDDNASRDSVGSNSGGKLRSGSTLPIPGMGSAPPTPEPQNVDYTDLIKYYNRVFVSRVEYFVKKLQPGLIDLKESGINVLTMPSVRCHTLSPRRTVAEHVSVLPMPVMPASPARPVRYSFNRSPTKELRTINAMVGNAARPVPYTIGNYPSAVYRTAPYAARTFT</sequence>
<dbReference type="GO" id="GO:0005667">
    <property type="term" value="C:transcription regulator complex"/>
    <property type="evidence" value="ECO:0007669"/>
    <property type="project" value="TreeGrafter"/>
</dbReference>
<evidence type="ECO:0000256" key="2">
    <source>
        <dbReference type="ARBA" id="ARBA00009475"/>
    </source>
</evidence>
<dbReference type="InterPro" id="IPR024599">
    <property type="entry name" value="RB_N"/>
</dbReference>
<dbReference type="Gene3D" id="1.10.472.140">
    <property type="match status" value="1"/>
</dbReference>
<dbReference type="PANTHER" id="PTHR13742">
    <property type="entry name" value="RETINOBLASTOMA-ASSOCIATED PROTEIN RB -RELATED"/>
    <property type="match status" value="1"/>
</dbReference>
<name>A0A0M3I4P0_ASCLU</name>
<dbReference type="InterPro" id="IPR002720">
    <property type="entry name" value="RB_A"/>
</dbReference>
<dbReference type="GO" id="GO:0006357">
    <property type="term" value="P:regulation of transcription by RNA polymerase II"/>
    <property type="evidence" value="ECO:0007669"/>
    <property type="project" value="InterPro"/>
</dbReference>
<dbReference type="GO" id="GO:0000785">
    <property type="term" value="C:chromatin"/>
    <property type="evidence" value="ECO:0007669"/>
    <property type="project" value="TreeGrafter"/>
</dbReference>
<feature type="region of interest" description="Disordered" evidence="8">
    <location>
        <begin position="767"/>
        <end position="809"/>
    </location>
</feature>
<dbReference type="WBParaSite" id="ALUE_0001178801-mRNA-1">
    <property type="protein sequence ID" value="ALUE_0001178801-mRNA-1"/>
    <property type="gene ID" value="ALUE_0001178801"/>
</dbReference>
<keyword evidence="6" id="KW-0539">Nucleus</keyword>
<dbReference type="Gene3D" id="1.10.472.10">
    <property type="entry name" value="Cyclin-like"/>
    <property type="match status" value="2"/>
</dbReference>
<dbReference type="AlphaFoldDB" id="A0A0M3I4P0"/>
<dbReference type="Pfam" id="PF11934">
    <property type="entry name" value="DUF3452"/>
    <property type="match status" value="1"/>
</dbReference>
<dbReference type="GO" id="GO:2000134">
    <property type="term" value="P:negative regulation of G1/S transition of mitotic cell cycle"/>
    <property type="evidence" value="ECO:0007669"/>
    <property type="project" value="TreeGrafter"/>
</dbReference>
<dbReference type="InterPro" id="IPR028309">
    <property type="entry name" value="RB_fam"/>
</dbReference>
<comment type="similarity">
    <text evidence="2">Belongs to the retinoblastoma protein (RB) family.</text>
</comment>
<evidence type="ECO:0000313" key="12">
    <source>
        <dbReference type="WBParaSite" id="ALUE_0001178801-mRNA-1"/>
    </source>
</evidence>
<organism evidence="11 12">
    <name type="scientific">Ascaris lumbricoides</name>
    <name type="common">Giant roundworm</name>
    <dbReference type="NCBI Taxonomy" id="6252"/>
    <lineage>
        <taxon>Eukaryota</taxon>
        <taxon>Metazoa</taxon>
        <taxon>Ecdysozoa</taxon>
        <taxon>Nematoda</taxon>
        <taxon>Chromadorea</taxon>
        <taxon>Rhabditida</taxon>
        <taxon>Spirurina</taxon>
        <taxon>Ascaridomorpha</taxon>
        <taxon>Ascaridoidea</taxon>
        <taxon>Ascarididae</taxon>
        <taxon>Ascaris</taxon>
    </lineage>
</organism>
<evidence type="ECO:0000256" key="6">
    <source>
        <dbReference type="ARBA" id="ARBA00023242"/>
    </source>
</evidence>
<dbReference type="GO" id="GO:0030154">
    <property type="term" value="P:cell differentiation"/>
    <property type="evidence" value="ECO:0007669"/>
    <property type="project" value="TreeGrafter"/>
</dbReference>
<evidence type="ECO:0000256" key="4">
    <source>
        <dbReference type="ARBA" id="ARBA00023015"/>
    </source>
</evidence>
<evidence type="ECO:0000256" key="7">
    <source>
        <dbReference type="ARBA" id="ARBA00023306"/>
    </source>
</evidence>
<evidence type="ECO:0000259" key="10">
    <source>
        <dbReference type="SMART" id="SM01368"/>
    </source>
</evidence>
<dbReference type="SUPFAM" id="SSF47954">
    <property type="entry name" value="Cyclin-like"/>
    <property type="match status" value="2"/>
</dbReference>
<protein>
    <submittedName>
        <fullName evidence="12">Retinoblastoma-associated protein A-box domain-containing protein</fullName>
    </submittedName>
</protein>
<dbReference type="SMART" id="SM01367">
    <property type="entry name" value="DUF3452"/>
    <property type="match status" value="1"/>
</dbReference>
<accession>A0A0M3I4P0</accession>
<feature type="domain" description="Retinoblastoma-associated protein N-terminal" evidence="9">
    <location>
        <begin position="85"/>
        <end position="207"/>
    </location>
</feature>
<evidence type="ECO:0000313" key="11">
    <source>
        <dbReference type="Proteomes" id="UP000036681"/>
    </source>
</evidence>
<dbReference type="Pfam" id="PF01858">
    <property type="entry name" value="RB_A"/>
    <property type="match status" value="1"/>
</dbReference>
<keyword evidence="3" id="KW-0678">Repressor</keyword>
<dbReference type="InterPro" id="IPR002719">
    <property type="entry name" value="RB_B"/>
</dbReference>
<evidence type="ECO:0000256" key="5">
    <source>
        <dbReference type="ARBA" id="ARBA00023163"/>
    </source>
</evidence>
<dbReference type="GO" id="GO:0000977">
    <property type="term" value="F:RNA polymerase II transcription regulatory region sequence-specific DNA binding"/>
    <property type="evidence" value="ECO:0007669"/>
    <property type="project" value="TreeGrafter"/>
</dbReference>
<evidence type="ECO:0000256" key="3">
    <source>
        <dbReference type="ARBA" id="ARBA00022491"/>
    </source>
</evidence>
<feature type="compositionally biased region" description="Basic and acidic residues" evidence="8">
    <location>
        <begin position="1"/>
        <end position="10"/>
    </location>
</feature>
<dbReference type="SMART" id="SM01368">
    <property type="entry name" value="RB_A"/>
    <property type="match status" value="1"/>
</dbReference>
<dbReference type="GO" id="GO:0005634">
    <property type="term" value="C:nucleus"/>
    <property type="evidence" value="ECO:0007669"/>
    <property type="project" value="UniProtKB-SubCell"/>
</dbReference>
<proteinExistence type="inferred from homology"/>
<dbReference type="PANTHER" id="PTHR13742:SF17">
    <property type="entry name" value="RE32990P-RELATED"/>
    <property type="match status" value="1"/>
</dbReference>
<keyword evidence="11" id="KW-1185">Reference proteome</keyword>
<evidence type="ECO:0000259" key="9">
    <source>
        <dbReference type="SMART" id="SM01367"/>
    </source>
</evidence>
<feature type="compositionally biased region" description="Polar residues" evidence="8">
    <location>
        <begin position="767"/>
        <end position="782"/>
    </location>
</feature>
<keyword evidence="7" id="KW-0131">Cell cycle</keyword>
<feature type="domain" description="Retinoblastoma-associated protein A-box" evidence="10">
    <location>
        <begin position="382"/>
        <end position="582"/>
    </location>
</feature>
<reference evidence="12" key="1">
    <citation type="submission" date="2017-02" db="UniProtKB">
        <authorList>
            <consortium name="WormBaseParasite"/>
        </authorList>
    </citation>
    <scope>IDENTIFICATION</scope>
</reference>
<dbReference type="InterPro" id="IPR036915">
    <property type="entry name" value="Cyclin-like_sf"/>
</dbReference>
<keyword evidence="5" id="KW-0804">Transcription</keyword>
<dbReference type="Pfam" id="PF01857">
    <property type="entry name" value="RB_B"/>
    <property type="match status" value="1"/>
</dbReference>
<keyword evidence="4" id="KW-0805">Transcription regulation</keyword>
<comment type="subcellular location">
    <subcellularLocation>
        <location evidence="1">Nucleus</location>
    </subcellularLocation>
</comment>